<dbReference type="GO" id="GO:0005739">
    <property type="term" value="C:mitochondrion"/>
    <property type="evidence" value="ECO:0007669"/>
    <property type="project" value="UniProtKB-SubCell"/>
</dbReference>
<gene>
    <name evidence="4" type="ORF">SPRG_01159</name>
</gene>
<keyword evidence="5" id="KW-1185">Reference proteome</keyword>
<evidence type="ECO:0000259" key="3">
    <source>
        <dbReference type="Pfam" id="PF04471"/>
    </source>
</evidence>
<dbReference type="GeneID" id="24123765"/>
<dbReference type="EMBL" id="KK583190">
    <property type="protein sequence ID" value="KDO35093.1"/>
    <property type="molecule type" value="Genomic_DNA"/>
</dbReference>
<comment type="subcellular location">
    <subcellularLocation>
        <location evidence="1">Mitochondrion</location>
    </subcellularLocation>
</comment>
<evidence type="ECO:0000256" key="2">
    <source>
        <dbReference type="ARBA" id="ARBA00023128"/>
    </source>
</evidence>
<dbReference type="PANTHER" id="PTHR28133:SF1">
    <property type="entry name" value="REQUIRED FOR RESPIRATORY GROWTH PROTEIN 7, MITOCHONDRIAL"/>
    <property type="match status" value="1"/>
</dbReference>
<proteinExistence type="predicted"/>
<dbReference type="InterPro" id="IPR018828">
    <property type="entry name" value="RRG7"/>
</dbReference>
<feature type="domain" description="Restriction endonuclease type IV Mrr" evidence="3">
    <location>
        <begin position="18"/>
        <end position="116"/>
    </location>
</feature>
<dbReference type="OMA" id="GRRWHAT"/>
<keyword evidence="2" id="KW-0496">Mitochondrion</keyword>
<dbReference type="AlphaFoldDB" id="A0A067CX66"/>
<dbReference type="GO" id="GO:0009307">
    <property type="term" value="P:DNA restriction-modification system"/>
    <property type="evidence" value="ECO:0007669"/>
    <property type="project" value="InterPro"/>
</dbReference>
<dbReference type="SUPFAM" id="SSF52980">
    <property type="entry name" value="Restriction endonuclease-like"/>
    <property type="match status" value="1"/>
</dbReference>
<evidence type="ECO:0000313" key="5">
    <source>
        <dbReference type="Proteomes" id="UP000030745"/>
    </source>
</evidence>
<organism evidence="4 5">
    <name type="scientific">Saprolegnia parasitica (strain CBS 223.65)</name>
    <dbReference type="NCBI Taxonomy" id="695850"/>
    <lineage>
        <taxon>Eukaryota</taxon>
        <taxon>Sar</taxon>
        <taxon>Stramenopiles</taxon>
        <taxon>Oomycota</taxon>
        <taxon>Saprolegniomycetes</taxon>
        <taxon>Saprolegniales</taxon>
        <taxon>Saprolegniaceae</taxon>
        <taxon>Saprolegnia</taxon>
    </lineage>
</organism>
<dbReference type="InterPro" id="IPR011856">
    <property type="entry name" value="tRNA_endonuc-like_dom_sf"/>
</dbReference>
<dbReference type="GO" id="GO:0003677">
    <property type="term" value="F:DNA binding"/>
    <property type="evidence" value="ECO:0007669"/>
    <property type="project" value="InterPro"/>
</dbReference>
<dbReference type="RefSeq" id="XP_012194744.1">
    <property type="nucleotide sequence ID" value="XM_012339354.1"/>
</dbReference>
<evidence type="ECO:0000256" key="1">
    <source>
        <dbReference type="ARBA" id="ARBA00004173"/>
    </source>
</evidence>
<dbReference type="KEGG" id="spar:SPRG_01159"/>
<dbReference type="InterPro" id="IPR007560">
    <property type="entry name" value="Restrct_endonuc_IV_Mrr"/>
</dbReference>
<reference evidence="4 5" key="1">
    <citation type="journal article" date="2013" name="PLoS Genet.">
        <title>Distinctive expansion of potential virulence genes in the genome of the oomycete fish pathogen Saprolegnia parasitica.</title>
        <authorList>
            <person name="Jiang R.H."/>
            <person name="de Bruijn I."/>
            <person name="Haas B.J."/>
            <person name="Belmonte R."/>
            <person name="Lobach L."/>
            <person name="Christie J."/>
            <person name="van den Ackerveken G."/>
            <person name="Bottin A."/>
            <person name="Bulone V."/>
            <person name="Diaz-Moreno S.M."/>
            <person name="Dumas B."/>
            <person name="Fan L."/>
            <person name="Gaulin E."/>
            <person name="Govers F."/>
            <person name="Grenville-Briggs L.J."/>
            <person name="Horner N.R."/>
            <person name="Levin J.Z."/>
            <person name="Mammella M."/>
            <person name="Meijer H.J."/>
            <person name="Morris P."/>
            <person name="Nusbaum C."/>
            <person name="Oome S."/>
            <person name="Phillips A.J."/>
            <person name="van Rooyen D."/>
            <person name="Rzeszutek E."/>
            <person name="Saraiva M."/>
            <person name="Secombes C.J."/>
            <person name="Seidl M.F."/>
            <person name="Snel B."/>
            <person name="Stassen J.H."/>
            <person name="Sykes S."/>
            <person name="Tripathy S."/>
            <person name="van den Berg H."/>
            <person name="Vega-Arreguin J.C."/>
            <person name="Wawra S."/>
            <person name="Young S.K."/>
            <person name="Zeng Q."/>
            <person name="Dieguez-Uribeondo J."/>
            <person name="Russ C."/>
            <person name="Tyler B.M."/>
            <person name="van West P."/>
        </authorList>
    </citation>
    <scope>NUCLEOTIDE SEQUENCE [LARGE SCALE GENOMIC DNA]</scope>
    <source>
        <strain evidence="4 5">CBS 223.65</strain>
    </source>
</reference>
<dbReference type="GO" id="GO:0006281">
    <property type="term" value="P:DNA repair"/>
    <property type="evidence" value="ECO:0007669"/>
    <property type="project" value="UniProtKB-ARBA"/>
</dbReference>
<sequence length="177" mass="19400">MRLPSLFGRRWHATAAAKGVAYEEVVAKELRKLGCDLAPTAMSMDGGIDHIGEWAFPDASRIRIVTQCKHEEKPTGVTYLREFEGVLGKQPPSTIGIFASASGYSLYAKRFFTQMAQPAMRLTLNGSEGLVEFDMNTPARRLLPKLVPGSTFLQGTHVLVLTYDGHVLEDDGDDSNA</sequence>
<accession>A0A067CX66</accession>
<dbReference type="VEuPathDB" id="FungiDB:SPRG_01159"/>
<evidence type="ECO:0000313" key="4">
    <source>
        <dbReference type="EMBL" id="KDO35093.1"/>
    </source>
</evidence>
<name>A0A067CX66_SAPPC</name>
<dbReference type="Proteomes" id="UP000030745">
    <property type="component" value="Unassembled WGS sequence"/>
</dbReference>
<dbReference type="Pfam" id="PF04471">
    <property type="entry name" value="Mrr_cat"/>
    <property type="match status" value="1"/>
</dbReference>
<dbReference type="GO" id="GO:0004519">
    <property type="term" value="F:endonuclease activity"/>
    <property type="evidence" value="ECO:0007669"/>
    <property type="project" value="InterPro"/>
</dbReference>
<dbReference type="PANTHER" id="PTHR28133">
    <property type="entry name" value="REQUIRED FOR RESPIRATORY GROWTH PROTEIN 7, MITOCHONDRIAL"/>
    <property type="match status" value="1"/>
</dbReference>
<dbReference type="OrthoDB" id="20734at2759"/>
<protein>
    <recommendedName>
        <fullName evidence="3">Restriction endonuclease type IV Mrr domain-containing protein</fullName>
    </recommendedName>
</protein>
<dbReference type="InterPro" id="IPR011335">
    <property type="entry name" value="Restrct_endonuc-II-like"/>
</dbReference>
<dbReference type="Gene3D" id="3.40.1350.10">
    <property type="match status" value="1"/>
</dbReference>